<keyword evidence="3" id="KW-0732">Signal</keyword>
<evidence type="ECO:0000256" key="4">
    <source>
        <dbReference type="ARBA" id="ARBA00022801"/>
    </source>
</evidence>
<evidence type="ECO:0000313" key="8">
    <source>
        <dbReference type="Proteomes" id="UP000755585"/>
    </source>
</evidence>
<evidence type="ECO:0000256" key="1">
    <source>
        <dbReference type="ARBA" id="ARBA00007951"/>
    </source>
</evidence>
<evidence type="ECO:0000256" key="2">
    <source>
        <dbReference type="ARBA" id="ARBA00012662"/>
    </source>
</evidence>
<comment type="similarity">
    <text evidence="1">Belongs to the glycosyl hydrolase 29 family.</text>
</comment>
<feature type="domain" description="Glycoside hydrolase family 29 N-terminal" evidence="6">
    <location>
        <begin position="478"/>
        <end position="542"/>
    </location>
</feature>
<evidence type="ECO:0000256" key="3">
    <source>
        <dbReference type="ARBA" id="ARBA00022729"/>
    </source>
</evidence>
<organism evidence="7 8">
    <name type="scientific">Kribbella aluminosa</name>
    <dbReference type="NCBI Taxonomy" id="416017"/>
    <lineage>
        <taxon>Bacteria</taxon>
        <taxon>Bacillati</taxon>
        <taxon>Actinomycetota</taxon>
        <taxon>Actinomycetes</taxon>
        <taxon>Propionibacteriales</taxon>
        <taxon>Kribbellaceae</taxon>
        <taxon>Kribbella</taxon>
    </lineage>
</organism>
<evidence type="ECO:0000259" key="6">
    <source>
        <dbReference type="Pfam" id="PF01120"/>
    </source>
</evidence>
<accession>A0ABS4UWV6</accession>
<keyword evidence="4 7" id="KW-0378">Hydrolase</keyword>
<feature type="domain" description="Glycoside hydrolase family 29 N-terminal" evidence="6">
    <location>
        <begin position="227"/>
        <end position="411"/>
    </location>
</feature>
<dbReference type="GO" id="GO:0004560">
    <property type="term" value="F:alpha-L-fucosidase activity"/>
    <property type="evidence" value="ECO:0007669"/>
    <property type="project" value="UniProtKB-EC"/>
</dbReference>
<dbReference type="EC" id="3.2.1.51" evidence="2"/>
<dbReference type="InterPro" id="IPR057739">
    <property type="entry name" value="Glyco_hydro_29_N"/>
</dbReference>
<evidence type="ECO:0000313" key="7">
    <source>
        <dbReference type="EMBL" id="MBP2356135.1"/>
    </source>
</evidence>
<dbReference type="Proteomes" id="UP000755585">
    <property type="component" value="Unassembled WGS sequence"/>
</dbReference>
<reference evidence="7 8" key="1">
    <citation type="submission" date="2021-03" db="EMBL/GenBank/DDBJ databases">
        <title>Sequencing the genomes of 1000 actinobacteria strains.</title>
        <authorList>
            <person name="Klenk H.-P."/>
        </authorList>
    </citation>
    <scope>NUCLEOTIDE SEQUENCE [LARGE SCALE GENOMIC DNA]</scope>
    <source>
        <strain evidence="7 8">DSM 18824</strain>
    </source>
</reference>
<dbReference type="SUPFAM" id="SSF51445">
    <property type="entry name" value="(Trans)glycosidases"/>
    <property type="match status" value="1"/>
</dbReference>
<proteinExistence type="inferred from homology"/>
<comment type="caution">
    <text evidence="7">The sequence shown here is derived from an EMBL/GenBank/DDBJ whole genome shotgun (WGS) entry which is preliminary data.</text>
</comment>
<sequence length="671" mass="74535">MTRTGDVCRWRGDAVRLGSGDAELRFVADQLPVAEAVLVELVVRRDLVADAPDLTLLTVNDLRYERLRASWRLTAGDVSMPVPGPTSAFPQHLAVLIRRVDEAAVVSVWFNGWQVGSGAEMDWPLGGPLVVTVGGGSTAMHGFLTALAVSAVDPAVDAPVFAVADLPANAVPVNPDDSQELLVRKAANVRPTALQHEWQRLGLTAFVHFGMATMTDREGGDGYEDPTQFDPKELDCRQWAQALKRAGFTMAILTAKHADGFLLWPSRYAAHSVAASPWRDGHGDVIREFVDAMRAEGLRVGLYFSPLSRHEMRVVPSRVDGRHHRFGGTEDKGVRLEQIPGPERDVPSDQRFSYVVDEYNAVYLRQLHELLTEYGEIDEVWLDGNSDWFPDDEVWQRFDGRLWYDMARKLQPRVKFFGGWELRWVGNEDGLARDAEWSVLPVAGDLDGNQPQWTAGEPEATVLGDRKQWKGASYFVWHPAEVDVSIRPGWFYHPHERPKSVAELTEIYVRSVGRNCNLLLNIPADRRGLLPEEDVDVLTGFADHRARIFGENVAADLPDGRWSPSAADQVLEIPLSRPAAVRYVDLAEDVTVGQRVESFTVSARAGRDWIPVAGGGTIGQRRIVDLRWSVYTDHLRLEITAARDAPVIAECKVYAVPPDGDHLPQAGGPIR</sequence>
<dbReference type="Gene3D" id="3.20.20.80">
    <property type="entry name" value="Glycosidases"/>
    <property type="match status" value="1"/>
</dbReference>
<dbReference type="InterPro" id="IPR017853">
    <property type="entry name" value="GH"/>
</dbReference>
<gene>
    <name evidence="7" type="ORF">JOF29_007245</name>
</gene>
<dbReference type="RefSeq" id="WP_209698697.1">
    <property type="nucleotide sequence ID" value="NZ_BAAAVU010000023.1"/>
</dbReference>
<evidence type="ECO:0000256" key="5">
    <source>
        <dbReference type="ARBA" id="ARBA00023295"/>
    </source>
</evidence>
<keyword evidence="5 7" id="KW-0326">Glycosidase</keyword>
<dbReference type="Gene3D" id="2.60.120.260">
    <property type="entry name" value="Galactose-binding domain-like"/>
    <property type="match status" value="1"/>
</dbReference>
<dbReference type="PANTHER" id="PTHR10030:SF37">
    <property type="entry name" value="ALPHA-L-FUCOSIDASE-RELATED"/>
    <property type="match status" value="1"/>
</dbReference>
<dbReference type="SMART" id="SM00812">
    <property type="entry name" value="Alpha_L_fucos"/>
    <property type="match status" value="1"/>
</dbReference>
<protein>
    <recommendedName>
        <fullName evidence="2">alpha-L-fucosidase</fullName>
        <ecNumber evidence="2">3.2.1.51</ecNumber>
    </recommendedName>
</protein>
<name>A0ABS4UWV6_9ACTN</name>
<dbReference type="EMBL" id="JAGINT010000002">
    <property type="protein sequence ID" value="MBP2356135.1"/>
    <property type="molecule type" value="Genomic_DNA"/>
</dbReference>
<keyword evidence="8" id="KW-1185">Reference proteome</keyword>
<dbReference type="Pfam" id="PF01120">
    <property type="entry name" value="Alpha_L_fucos"/>
    <property type="match status" value="2"/>
</dbReference>
<dbReference type="PANTHER" id="PTHR10030">
    <property type="entry name" value="ALPHA-L-FUCOSIDASE"/>
    <property type="match status" value="1"/>
</dbReference>
<dbReference type="InterPro" id="IPR000933">
    <property type="entry name" value="Glyco_hydro_29"/>
</dbReference>